<dbReference type="RefSeq" id="YP_010670121.1">
    <property type="nucleotide sequence ID" value="NC_070963.1"/>
</dbReference>
<dbReference type="KEGG" id="vg:77946316"/>
<dbReference type="Proteomes" id="UP000664915">
    <property type="component" value="Segment"/>
</dbReference>
<accession>A0A879R2A0</accession>
<reference evidence="1" key="1">
    <citation type="submission" date="2020-09" db="EMBL/GenBank/DDBJ databases">
        <authorList>
            <person name="Zhang D."/>
            <person name="Hatherill J.R."/>
            <person name="Ramirez J.F."/>
            <person name="Edinger B."/>
            <person name="Balarin R."/>
            <person name="Sullivan A."/>
            <person name="Humpal K.M."/>
            <person name="Guseva A."/>
            <person name="Butela K.A."/>
            <person name="Garlena R.A."/>
            <person name="Russell D.A."/>
            <person name="Pope W.H."/>
            <person name="Jacobs-Sera D."/>
            <person name="Hatfull G.F."/>
        </authorList>
    </citation>
    <scope>NUCLEOTIDE SEQUENCE</scope>
</reference>
<protein>
    <submittedName>
        <fullName evidence="1">Uncharacterized protein</fullName>
    </submittedName>
</protein>
<keyword evidence="2" id="KW-1185">Reference proteome</keyword>
<evidence type="ECO:0000313" key="2">
    <source>
        <dbReference type="Proteomes" id="UP000664915"/>
    </source>
</evidence>
<dbReference type="GeneID" id="77946316"/>
<proteinExistence type="predicted"/>
<name>A0A879R2A0_9CAUD</name>
<evidence type="ECO:0000313" key="1">
    <source>
        <dbReference type="EMBL" id="QPX48111.1"/>
    </source>
</evidence>
<sequence>MMTDKYIIELATYHFYKQKTGWSGITDKSIIEFAKSIQDKILDQIVLKLEELK</sequence>
<dbReference type="EMBL" id="MW015081">
    <property type="protein sequence ID" value="QPX48111.1"/>
    <property type="molecule type" value="Genomic_DNA"/>
</dbReference>
<organism evidence="1 2">
    <name type="scientific">Synechococcus phage S-SRM01</name>
    <dbReference type="NCBI Taxonomy" id="2781608"/>
    <lineage>
        <taxon>Viruses</taxon>
        <taxon>Duplodnaviria</taxon>
        <taxon>Heunggongvirae</taxon>
        <taxon>Uroviricota</taxon>
        <taxon>Caudoviricetes</taxon>
        <taxon>Pantevenvirales</taxon>
        <taxon>Kyanoviridae</taxon>
        <taxon>Serangoonvirus</taxon>
        <taxon>Serangoonvirus essarone</taxon>
    </lineage>
</organism>